<feature type="binding site" evidence="8">
    <location>
        <position position="237"/>
    </location>
    <ligand>
        <name>Zn(2+)</name>
        <dbReference type="ChEBI" id="CHEBI:29105"/>
        <note>catalytic</note>
    </ligand>
</feature>
<reference evidence="10 11" key="1">
    <citation type="submission" date="2023-11" db="EMBL/GenBank/DDBJ databases">
        <title>Dfirmibasis_genome.</title>
        <authorList>
            <person name="Edelbroek B."/>
            <person name="Kjellin J."/>
            <person name="Jerlstrom-Hultqvist J."/>
            <person name="Soderbom F."/>
        </authorList>
    </citation>
    <scope>NUCLEOTIDE SEQUENCE [LARGE SCALE GENOMIC DNA]</scope>
    <source>
        <strain evidence="10 11">TNS-C-14</strain>
    </source>
</reference>
<accession>A0AAN7YX80</accession>
<feature type="binding site" evidence="8">
    <location>
        <position position="95"/>
    </location>
    <ligand>
        <name>Zn(2+)</name>
        <dbReference type="ChEBI" id="CHEBI:29105"/>
        <note>catalytic</note>
    </ligand>
</feature>
<dbReference type="EMBL" id="JAVFKY010000005">
    <property type="protein sequence ID" value="KAK5575945.1"/>
    <property type="molecule type" value="Genomic_DNA"/>
</dbReference>
<feature type="transmembrane region" description="Helical" evidence="9">
    <location>
        <begin position="108"/>
        <end position="127"/>
    </location>
</feature>
<feature type="binding site" evidence="8">
    <location>
        <position position="241"/>
    </location>
    <ligand>
        <name>Zn(2+)</name>
        <dbReference type="ChEBI" id="CHEBI:29105"/>
        <note>catalytic</note>
    </ligand>
</feature>
<feature type="transmembrane region" description="Helical" evidence="9">
    <location>
        <begin position="203"/>
        <end position="219"/>
    </location>
</feature>
<evidence type="ECO:0000256" key="8">
    <source>
        <dbReference type="PIRSR" id="PIRSR608901-2"/>
    </source>
</evidence>
<feature type="transmembrane region" description="Helical" evidence="9">
    <location>
        <begin position="35"/>
        <end position="56"/>
    </location>
</feature>
<keyword evidence="5 9" id="KW-1133">Transmembrane helix</keyword>
<evidence type="ECO:0000313" key="10">
    <source>
        <dbReference type="EMBL" id="KAK5575945.1"/>
    </source>
</evidence>
<protein>
    <submittedName>
        <fullName evidence="10">Uncharacterized protein</fullName>
    </submittedName>
</protein>
<feature type="binding site" evidence="7">
    <location>
        <position position="16"/>
    </location>
    <ligand>
        <name>Ca(2+)</name>
        <dbReference type="ChEBI" id="CHEBI:29108"/>
    </ligand>
</feature>
<comment type="cofactor">
    <cofactor evidence="8">
        <name>Zn(2+)</name>
        <dbReference type="ChEBI" id="CHEBI:29105"/>
    </cofactor>
</comment>
<organism evidence="10 11">
    <name type="scientific">Dictyostelium firmibasis</name>
    <dbReference type="NCBI Taxonomy" id="79012"/>
    <lineage>
        <taxon>Eukaryota</taxon>
        <taxon>Amoebozoa</taxon>
        <taxon>Evosea</taxon>
        <taxon>Eumycetozoa</taxon>
        <taxon>Dictyostelia</taxon>
        <taxon>Dictyosteliales</taxon>
        <taxon>Dictyosteliaceae</taxon>
        <taxon>Dictyostelium</taxon>
    </lineage>
</organism>
<feature type="binding site" evidence="7">
    <location>
        <position position="21"/>
    </location>
    <ligand>
        <name>Ca(2+)</name>
        <dbReference type="ChEBI" id="CHEBI:29108"/>
    </ligand>
</feature>
<dbReference type="GO" id="GO:0005789">
    <property type="term" value="C:endoplasmic reticulum membrane"/>
    <property type="evidence" value="ECO:0007669"/>
    <property type="project" value="TreeGrafter"/>
</dbReference>
<proteinExistence type="inferred from homology"/>
<evidence type="ECO:0000256" key="1">
    <source>
        <dbReference type="ARBA" id="ARBA00004141"/>
    </source>
</evidence>
<comment type="caution">
    <text evidence="10">The sequence shown here is derived from an EMBL/GenBank/DDBJ whole genome shotgun (WGS) entry which is preliminary data.</text>
</comment>
<sequence>MEKEINYWGIPDSPIDWCEENYVISKYICEFYNTFSSFIITAFGVYGIFLMMSASSRDQGLFQHIKILKELGIRKKVLLSYLSLAIVGVGSAFYHATLLYKNQLFDEFPMMLTASMFVYCILTIDPIDEKNDTSNYKLMRRFLPYILSLYVIVVAITITIIRDSPIILQSSFGLLIFSNIFLSYMYTARCLKVSVMESNPKKFLYLCIASMGIAYLSWISERKLCNNGYVIPGIQLHAVWHALTGLAGFYYIQFYITACLEKHGYKTQLNWNYGIASVRGFIKSY</sequence>
<dbReference type="GO" id="GO:0046872">
    <property type="term" value="F:metal ion binding"/>
    <property type="evidence" value="ECO:0007669"/>
    <property type="project" value="UniProtKB-KW"/>
</dbReference>
<feature type="transmembrane region" description="Helical" evidence="9">
    <location>
        <begin position="142"/>
        <end position="161"/>
    </location>
</feature>
<evidence type="ECO:0000256" key="9">
    <source>
        <dbReference type="SAM" id="Phobius"/>
    </source>
</evidence>
<keyword evidence="8" id="KW-0862">Zinc</keyword>
<dbReference type="AlphaFoldDB" id="A0AAN7YX80"/>
<dbReference type="PANTHER" id="PTHR46187:SF2">
    <property type="entry name" value="ALKALINE CERAMIDASE DCD3B-RELATED"/>
    <property type="match status" value="1"/>
</dbReference>
<name>A0AAN7YX80_9MYCE</name>
<feature type="transmembrane region" description="Helical" evidence="9">
    <location>
        <begin position="167"/>
        <end position="191"/>
    </location>
</feature>
<evidence type="ECO:0000256" key="2">
    <source>
        <dbReference type="ARBA" id="ARBA00009780"/>
    </source>
</evidence>
<dbReference type="PANTHER" id="PTHR46187">
    <property type="entry name" value="ALKALINE CERAMIDASE 3"/>
    <property type="match status" value="1"/>
</dbReference>
<evidence type="ECO:0000256" key="5">
    <source>
        <dbReference type="ARBA" id="ARBA00022989"/>
    </source>
</evidence>
<feature type="binding site" evidence="7">
    <location>
        <position position="19"/>
    </location>
    <ligand>
        <name>Ca(2+)</name>
        <dbReference type="ChEBI" id="CHEBI:29108"/>
    </ligand>
</feature>
<keyword evidence="6 9" id="KW-0472">Membrane</keyword>
<evidence type="ECO:0000256" key="7">
    <source>
        <dbReference type="PIRSR" id="PIRSR608901-1"/>
    </source>
</evidence>
<evidence type="ECO:0000313" key="11">
    <source>
        <dbReference type="Proteomes" id="UP001344447"/>
    </source>
</evidence>
<feature type="transmembrane region" description="Helical" evidence="9">
    <location>
        <begin position="77"/>
        <end position="96"/>
    </location>
</feature>
<keyword evidence="7" id="KW-0106">Calcium</keyword>
<gene>
    <name evidence="10" type="ORF">RB653_007080</name>
</gene>
<dbReference type="GO" id="GO:0006672">
    <property type="term" value="P:ceramide metabolic process"/>
    <property type="evidence" value="ECO:0007669"/>
    <property type="project" value="InterPro"/>
</dbReference>
<keyword evidence="7" id="KW-0479">Metal-binding</keyword>
<evidence type="ECO:0000256" key="4">
    <source>
        <dbReference type="ARBA" id="ARBA00022801"/>
    </source>
</evidence>
<keyword evidence="3 9" id="KW-0812">Transmembrane</keyword>
<keyword evidence="11" id="KW-1185">Reference proteome</keyword>
<evidence type="ECO:0000256" key="3">
    <source>
        <dbReference type="ARBA" id="ARBA00022692"/>
    </source>
</evidence>
<feature type="binding site" evidence="7">
    <location>
        <position position="17"/>
    </location>
    <ligand>
        <name>Ca(2+)</name>
        <dbReference type="ChEBI" id="CHEBI:29108"/>
    </ligand>
</feature>
<dbReference type="Pfam" id="PF05875">
    <property type="entry name" value="Ceramidase"/>
    <property type="match status" value="1"/>
</dbReference>
<dbReference type="InterPro" id="IPR008901">
    <property type="entry name" value="ACER"/>
</dbReference>
<comment type="subcellular location">
    <subcellularLocation>
        <location evidence="1">Membrane</location>
        <topology evidence="1">Multi-pass membrane protein</topology>
    </subcellularLocation>
</comment>
<feature type="transmembrane region" description="Helical" evidence="9">
    <location>
        <begin position="239"/>
        <end position="260"/>
    </location>
</feature>
<keyword evidence="4" id="KW-0378">Hydrolase</keyword>
<dbReference type="GO" id="GO:0016811">
    <property type="term" value="F:hydrolase activity, acting on carbon-nitrogen (but not peptide) bonds, in linear amides"/>
    <property type="evidence" value="ECO:0007669"/>
    <property type="project" value="InterPro"/>
</dbReference>
<comment type="similarity">
    <text evidence="2">Belongs to the alkaline ceramidase family.</text>
</comment>
<dbReference type="Proteomes" id="UP001344447">
    <property type="component" value="Unassembled WGS sequence"/>
</dbReference>
<feature type="binding site" evidence="7">
    <location>
        <position position="30"/>
    </location>
    <ligand>
        <name>Ca(2+)</name>
        <dbReference type="ChEBI" id="CHEBI:29108"/>
    </ligand>
</feature>
<evidence type="ECO:0000256" key="6">
    <source>
        <dbReference type="ARBA" id="ARBA00023136"/>
    </source>
</evidence>